<gene>
    <name evidence="1" type="ORF">Vadar_023748</name>
</gene>
<keyword evidence="2" id="KW-1185">Reference proteome</keyword>
<name>A0ACB7YFP8_9ERIC</name>
<evidence type="ECO:0000313" key="2">
    <source>
        <dbReference type="Proteomes" id="UP000828048"/>
    </source>
</evidence>
<dbReference type="Proteomes" id="UP000828048">
    <property type="component" value="Chromosome 8"/>
</dbReference>
<proteinExistence type="predicted"/>
<sequence>MWATSGECLEVIANAWASKHNGSAMFKLTQSLRRCRTNLKNWSKSTFGNTRIKIQELSGKLSDIQALPHSSETFEIQNAISRELELTNQREEMYLHQRSLVNWLNYGDKNVAFFHATVTKQRQRNQMCRIKDELGVWLSDDSSINRNLHSYFVNLFQASGGRDYAEALVGVEAKVSDDVNRMLIREVIDSSPPRKYAIDLINKMAWTTWFIWKGRNDFVFNHLSPDRLSTVLAVAHARSEFASSVFYPKLILEVVPRLANSAWRKQSVGSLKINCDAAFSNNGTDTTAGVVIRNHLGHMVDGAFKKFKSSSVLQSELVAIRMACVMERDMGLYNVEIESDCKMGINLSVSELVPPWEVLSLSLDIQKLVRDLKLQFSWVPRSANKVVHLIASLASKGGLTPAWIRYPP</sequence>
<accession>A0ACB7YFP8</accession>
<dbReference type="EMBL" id="CM037158">
    <property type="protein sequence ID" value="KAH7852348.1"/>
    <property type="molecule type" value="Genomic_DNA"/>
</dbReference>
<evidence type="ECO:0000313" key="1">
    <source>
        <dbReference type="EMBL" id="KAH7852348.1"/>
    </source>
</evidence>
<reference evidence="1 2" key="1">
    <citation type="journal article" date="2021" name="Hortic Res">
        <title>High-quality reference genome and annotation aids understanding of berry development for evergreen blueberry (Vaccinium darrowii).</title>
        <authorList>
            <person name="Yu J."/>
            <person name="Hulse-Kemp A.M."/>
            <person name="Babiker E."/>
            <person name="Staton M."/>
        </authorList>
    </citation>
    <scope>NUCLEOTIDE SEQUENCE [LARGE SCALE GENOMIC DNA]</scope>
    <source>
        <strain evidence="2">cv. NJ 8807/NJ 8810</strain>
        <tissue evidence="1">Young leaf</tissue>
    </source>
</reference>
<organism evidence="1 2">
    <name type="scientific">Vaccinium darrowii</name>
    <dbReference type="NCBI Taxonomy" id="229202"/>
    <lineage>
        <taxon>Eukaryota</taxon>
        <taxon>Viridiplantae</taxon>
        <taxon>Streptophyta</taxon>
        <taxon>Embryophyta</taxon>
        <taxon>Tracheophyta</taxon>
        <taxon>Spermatophyta</taxon>
        <taxon>Magnoliopsida</taxon>
        <taxon>eudicotyledons</taxon>
        <taxon>Gunneridae</taxon>
        <taxon>Pentapetalae</taxon>
        <taxon>asterids</taxon>
        <taxon>Ericales</taxon>
        <taxon>Ericaceae</taxon>
        <taxon>Vaccinioideae</taxon>
        <taxon>Vaccinieae</taxon>
        <taxon>Vaccinium</taxon>
    </lineage>
</organism>
<comment type="caution">
    <text evidence="1">The sequence shown here is derived from an EMBL/GenBank/DDBJ whole genome shotgun (WGS) entry which is preliminary data.</text>
</comment>
<protein>
    <submittedName>
        <fullName evidence="1">Uncharacterized protein</fullName>
    </submittedName>
</protein>